<dbReference type="AlphaFoldDB" id="A0A1G9W462"/>
<name>A0A1G9W462_9ACTN</name>
<evidence type="ECO:0000259" key="6">
    <source>
        <dbReference type="Pfam" id="PF08281"/>
    </source>
</evidence>
<dbReference type="InterPro" id="IPR039425">
    <property type="entry name" value="RNA_pol_sigma-70-like"/>
</dbReference>
<dbReference type="GO" id="GO:0003677">
    <property type="term" value="F:DNA binding"/>
    <property type="evidence" value="ECO:0007669"/>
    <property type="project" value="InterPro"/>
</dbReference>
<comment type="similarity">
    <text evidence="1">Belongs to the sigma-70 factor family. ECF subfamily.</text>
</comment>
<evidence type="ECO:0000313" key="7">
    <source>
        <dbReference type="EMBL" id="SDM79280.1"/>
    </source>
</evidence>
<dbReference type="EMBL" id="FNIE01000001">
    <property type="protein sequence ID" value="SDM79280.1"/>
    <property type="molecule type" value="Genomic_DNA"/>
</dbReference>
<dbReference type="Gene3D" id="1.10.10.10">
    <property type="entry name" value="Winged helix-like DNA-binding domain superfamily/Winged helix DNA-binding domain"/>
    <property type="match status" value="1"/>
</dbReference>
<dbReference type="NCBIfam" id="TIGR02937">
    <property type="entry name" value="sigma70-ECF"/>
    <property type="match status" value="1"/>
</dbReference>
<dbReference type="InterPro" id="IPR013325">
    <property type="entry name" value="RNA_pol_sigma_r2"/>
</dbReference>
<dbReference type="Pfam" id="PF04542">
    <property type="entry name" value="Sigma70_r2"/>
    <property type="match status" value="1"/>
</dbReference>
<evidence type="ECO:0000256" key="1">
    <source>
        <dbReference type="ARBA" id="ARBA00010641"/>
    </source>
</evidence>
<reference evidence="7 8" key="1">
    <citation type="submission" date="2016-10" db="EMBL/GenBank/DDBJ databases">
        <authorList>
            <person name="de Groot N.N."/>
        </authorList>
    </citation>
    <scope>NUCLEOTIDE SEQUENCE [LARGE SCALE GENOMIC DNA]</scope>
    <source>
        <strain evidence="7 8">CGMCC 4.2022</strain>
    </source>
</reference>
<dbReference type="SUPFAM" id="SSF88659">
    <property type="entry name" value="Sigma3 and sigma4 domains of RNA polymerase sigma factors"/>
    <property type="match status" value="1"/>
</dbReference>
<dbReference type="STRING" id="310781.SAMN05216259_101505"/>
<dbReference type="InterPro" id="IPR007627">
    <property type="entry name" value="RNA_pol_sigma70_r2"/>
</dbReference>
<dbReference type="Pfam" id="PF08281">
    <property type="entry name" value="Sigma70_r4_2"/>
    <property type="match status" value="1"/>
</dbReference>
<dbReference type="InterPro" id="IPR013324">
    <property type="entry name" value="RNA_pol_sigma_r3/r4-like"/>
</dbReference>
<dbReference type="PANTHER" id="PTHR43133">
    <property type="entry name" value="RNA POLYMERASE ECF-TYPE SIGMA FACTO"/>
    <property type="match status" value="1"/>
</dbReference>
<dbReference type="InterPro" id="IPR013249">
    <property type="entry name" value="RNA_pol_sigma70_r4_t2"/>
</dbReference>
<evidence type="ECO:0000313" key="8">
    <source>
        <dbReference type="Proteomes" id="UP000199341"/>
    </source>
</evidence>
<feature type="domain" description="RNA polymerase sigma-70 region 2" evidence="5">
    <location>
        <begin position="27"/>
        <end position="94"/>
    </location>
</feature>
<gene>
    <name evidence="7" type="ORF">SAMN05216259_101505</name>
</gene>
<accession>A0A1G9W462</accession>
<dbReference type="InterPro" id="IPR014284">
    <property type="entry name" value="RNA_pol_sigma-70_dom"/>
</dbReference>
<dbReference type="InterPro" id="IPR036388">
    <property type="entry name" value="WH-like_DNA-bd_sf"/>
</dbReference>
<evidence type="ECO:0000256" key="4">
    <source>
        <dbReference type="ARBA" id="ARBA00023163"/>
    </source>
</evidence>
<keyword evidence="2" id="KW-0805">Transcription regulation</keyword>
<protein>
    <submittedName>
        <fullName evidence="7">RNA polymerase sigma-70 factor, ECF subfamily</fullName>
    </submittedName>
</protein>
<dbReference type="Proteomes" id="UP000199341">
    <property type="component" value="Unassembled WGS sequence"/>
</dbReference>
<proteinExistence type="inferred from homology"/>
<keyword evidence="3" id="KW-0731">Sigma factor</keyword>
<dbReference type="SUPFAM" id="SSF88946">
    <property type="entry name" value="Sigma2 domain of RNA polymerase sigma factors"/>
    <property type="match status" value="1"/>
</dbReference>
<evidence type="ECO:0000256" key="2">
    <source>
        <dbReference type="ARBA" id="ARBA00023015"/>
    </source>
</evidence>
<feature type="domain" description="RNA polymerase sigma factor 70 region 4 type 2" evidence="6">
    <location>
        <begin position="121"/>
        <end position="169"/>
    </location>
</feature>
<evidence type="ECO:0000256" key="3">
    <source>
        <dbReference type="ARBA" id="ARBA00023082"/>
    </source>
</evidence>
<organism evidence="7 8">
    <name type="scientific">Actinacidiphila guanduensis</name>
    <dbReference type="NCBI Taxonomy" id="310781"/>
    <lineage>
        <taxon>Bacteria</taxon>
        <taxon>Bacillati</taxon>
        <taxon>Actinomycetota</taxon>
        <taxon>Actinomycetes</taxon>
        <taxon>Kitasatosporales</taxon>
        <taxon>Streptomycetaceae</taxon>
        <taxon>Actinacidiphila</taxon>
    </lineage>
</organism>
<keyword evidence="8" id="KW-1185">Reference proteome</keyword>
<keyword evidence="4" id="KW-0804">Transcription</keyword>
<dbReference type="CDD" id="cd06171">
    <property type="entry name" value="Sigma70_r4"/>
    <property type="match status" value="1"/>
</dbReference>
<dbReference type="GO" id="GO:0006352">
    <property type="term" value="P:DNA-templated transcription initiation"/>
    <property type="evidence" value="ECO:0007669"/>
    <property type="project" value="InterPro"/>
</dbReference>
<evidence type="ECO:0000259" key="5">
    <source>
        <dbReference type="Pfam" id="PF04542"/>
    </source>
</evidence>
<dbReference type="Gene3D" id="1.10.1740.10">
    <property type="match status" value="1"/>
</dbReference>
<dbReference type="GO" id="GO:0016987">
    <property type="term" value="F:sigma factor activity"/>
    <property type="evidence" value="ECO:0007669"/>
    <property type="project" value="UniProtKB-KW"/>
</dbReference>
<dbReference type="PANTHER" id="PTHR43133:SF46">
    <property type="entry name" value="RNA POLYMERASE SIGMA-70 FACTOR ECF SUBFAMILY"/>
    <property type="match status" value="1"/>
</dbReference>
<dbReference type="RefSeq" id="WP_176930083.1">
    <property type="nucleotide sequence ID" value="NZ_FNIE01000001.1"/>
</dbReference>
<sequence length="183" mass="20913">MNEPGGRRAELDGSGHRGEEPAGFEEFFRHYAPVVRRYLLWREAETAVLDDTVQLTMMSAYRYWERVQYMDPPTGWLFKVAGQRLQDVRQSDQRQRMVQDAVRKAAPAACPDPMVVSDQRLDVLAAVRKLPPRQQEALALREQFGLRYKDIAEVMGVAPATVRAHIHQAHQTLRMLLGEGEQG</sequence>